<dbReference type="InterPro" id="IPR018060">
    <property type="entry name" value="HTH_AraC"/>
</dbReference>
<dbReference type="InterPro" id="IPR020449">
    <property type="entry name" value="Tscrpt_reg_AraC-type_HTH"/>
</dbReference>
<evidence type="ECO:0000256" key="2">
    <source>
        <dbReference type="ARBA" id="ARBA00023125"/>
    </source>
</evidence>
<dbReference type="Gene3D" id="1.10.10.60">
    <property type="entry name" value="Homeodomain-like"/>
    <property type="match status" value="2"/>
</dbReference>
<keyword evidence="3" id="KW-0804">Transcription</keyword>
<accession>A0A927H0L3</accession>
<comment type="caution">
    <text evidence="6">The sequence shown here is derived from an EMBL/GenBank/DDBJ whole genome shotgun (WGS) entry which is preliminary data.</text>
</comment>
<feature type="transmembrane region" description="Helical" evidence="4">
    <location>
        <begin position="13"/>
        <end position="34"/>
    </location>
</feature>
<dbReference type="PRINTS" id="PR00032">
    <property type="entry name" value="HTHARAC"/>
</dbReference>
<dbReference type="PANTHER" id="PTHR43280:SF28">
    <property type="entry name" value="HTH-TYPE TRANSCRIPTIONAL ACTIVATOR RHAS"/>
    <property type="match status" value="1"/>
</dbReference>
<dbReference type="GO" id="GO:0043565">
    <property type="term" value="F:sequence-specific DNA binding"/>
    <property type="evidence" value="ECO:0007669"/>
    <property type="project" value="InterPro"/>
</dbReference>
<dbReference type="Proteomes" id="UP000639396">
    <property type="component" value="Unassembled WGS sequence"/>
</dbReference>
<keyword evidence="4" id="KW-1133">Transmembrane helix</keyword>
<dbReference type="SUPFAM" id="SSF46689">
    <property type="entry name" value="Homeodomain-like"/>
    <property type="match status" value="1"/>
</dbReference>
<reference evidence="6" key="1">
    <citation type="submission" date="2020-09" db="EMBL/GenBank/DDBJ databases">
        <title>A novel bacterium of genus Paenibacillus, isolated from South China Sea.</title>
        <authorList>
            <person name="Huang H."/>
            <person name="Mo K."/>
            <person name="Hu Y."/>
        </authorList>
    </citation>
    <scope>NUCLEOTIDE SEQUENCE</scope>
    <source>
        <strain evidence="6">IB182363</strain>
    </source>
</reference>
<evidence type="ECO:0000256" key="1">
    <source>
        <dbReference type="ARBA" id="ARBA00023015"/>
    </source>
</evidence>
<dbReference type="InterPro" id="IPR018062">
    <property type="entry name" value="HTH_AraC-typ_CS"/>
</dbReference>
<feature type="domain" description="HTH araC/xylS-type" evidence="5">
    <location>
        <begin position="652"/>
        <end position="750"/>
    </location>
</feature>
<feature type="transmembrane region" description="Helical" evidence="4">
    <location>
        <begin position="297"/>
        <end position="319"/>
    </location>
</feature>
<dbReference type="Pfam" id="PF12833">
    <property type="entry name" value="HTH_18"/>
    <property type="match status" value="1"/>
</dbReference>
<evidence type="ECO:0000256" key="4">
    <source>
        <dbReference type="SAM" id="Phobius"/>
    </source>
</evidence>
<gene>
    <name evidence="6" type="ORF">IDH45_15600</name>
</gene>
<proteinExistence type="predicted"/>
<dbReference type="SMART" id="SM00342">
    <property type="entry name" value="HTH_ARAC"/>
    <property type="match status" value="1"/>
</dbReference>
<dbReference type="RefSeq" id="WP_190929048.1">
    <property type="nucleotide sequence ID" value="NZ_JACXJA010000019.1"/>
</dbReference>
<name>A0A927H0L3_9BACL</name>
<evidence type="ECO:0000313" key="6">
    <source>
        <dbReference type="EMBL" id="MBD2863418.1"/>
    </source>
</evidence>
<keyword evidence="7" id="KW-1185">Reference proteome</keyword>
<keyword evidence="1" id="KW-0805">Transcription regulation</keyword>
<keyword evidence="4" id="KW-0472">Membrane</keyword>
<evidence type="ECO:0000256" key="3">
    <source>
        <dbReference type="ARBA" id="ARBA00023163"/>
    </source>
</evidence>
<dbReference type="PANTHER" id="PTHR43280">
    <property type="entry name" value="ARAC-FAMILY TRANSCRIPTIONAL REGULATOR"/>
    <property type="match status" value="1"/>
</dbReference>
<dbReference type="EMBL" id="JACXJA010000019">
    <property type="protein sequence ID" value="MBD2863418.1"/>
    <property type="molecule type" value="Genomic_DNA"/>
</dbReference>
<keyword evidence="2" id="KW-0238">DNA-binding</keyword>
<dbReference type="GO" id="GO:0003700">
    <property type="term" value="F:DNA-binding transcription factor activity"/>
    <property type="evidence" value="ECO:0007669"/>
    <property type="project" value="InterPro"/>
</dbReference>
<evidence type="ECO:0000313" key="7">
    <source>
        <dbReference type="Proteomes" id="UP000639396"/>
    </source>
</evidence>
<dbReference type="AlphaFoldDB" id="A0A927H0L3"/>
<dbReference type="PROSITE" id="PS00041">
    <property type="entry name" value="HTH_ARAC_FAMILY_1"/>
    <property type="match status" value="1"/>
</dbReference>
<evidence type="ECO:0000259" key="5">
    <source>
        <dbReference type="PROSITE" id="PS01124"/>
    </source>
</evidence>
<keyword evidence="4" id="KW-0812">Transmembrane</keyword>
<dbReference type="InterPro" id="IPR009057">
    <property type="entry name" value="Homeodomain-like_sf"/>
</dbReference>
<organism evidence="6 7">
    <name type="scientific">Paenibacillus oceani</name>
    <dbReference type="NCBI Taxonomy" id="2772510"/>
    <lineage>
        <taxon>Bacteria</taxon>
        <taxon>Bacillati</taxon>
        <taxon>Bacillota</taxon>
        <taxon>Bacilli</taxon>
        <taxon>Bacillales</taxon>
        <taxon>Paenibacillaceae</taxon>
        <taxon>Paenibacillus</taxon>
    </lineage>
</organism>
<dbReference type="PROSITE" id="PS01124">
    <property type="entry name" value="HTH_ARAC_FAMILY_2"/>
    <property type="match status" value="1"/>
</dbReference>
<protein>
    <submittedName>
        <fullName evidence="6">Helix-turn-helix domain-containing protein</fullName>
    </submittedName>
</protein>
<sequence length="758" mass="88076">MKFFSFRSRRSSLLFRLLLGFLTVIVLLASLYFFSYTMYQNHIRSEIIRYNEQNIRFASERYEEHFQLIQKQMYALYFSENVTRLRNSSGNSRFELYDLVKQEITKVVGNPLMHIDNVFLVFKDNRLMVSKAGTAERSVYFEKIYTSKEYPGSFWQKQFSQAYTSRLYAASTFYENPFFETGEAISKGEFYPYVIKHWQYDDFYIVAMLDADRLYNAFHRSVNPNFIIYDQQGTAVYAKGDIPAGMPQPELKPDRDEASVLVDHTYYFTKSGEHSGFTYMNIVPVSRMFEQISQLNLILLSLLAAALLVSVFFSIMFSVRFNRPVRQIVNSIQQADGKDVSIPTGIPEFELIGRKLDDMQKTNARIEQDLVLKTTKLESYGYINKLKKIYDGQHGAGMDALSADSFRFLVFEISYKPLFWENMQDDPDRLTYFIRECINQGISSEFPRSLTLQMENRQIVSVLSEPDDAKLEMCLESLQGMFGNDADYYFFTIAVSPVYPQSSDFTGAYEQTVRLLQERMLTEETQVVREASGRQTSSLFTQAQERQFDENLQVGNAQELLHLLDRHLSLMERKEASVRQYREFAADIVQKVRKTMYALGLKERAAEQAIAETNPIDGLYSGRQYRMFFSRLIVASCEEIRSIRKSGDPIIEFVTEYVQTNFAQDITLDIVAEQLHITGGYLSTYFKEKTGEYFVDYINGVRIGEAKRALLETDLKIQDVALRSGYQNINSFNRMFKKFSGLSPREYRKLHLSPDTQV</sequence>